<gene>
    <name evidence="1" type="ORF">chiPu_0030353</name>
</gene>
<dbReference type="AlphaFoldDB" id="A0A401TV11"/>
<keyword evidence="2" id="KW-1185">Reference proteome</keyword>
<dbReference type="Proteomes" id="UP000287033">
    <property type="component" value="Unassembled WGS sequence"/>
</dbReference>
<accession>A0A401TV11</accession>
<organism evidence="1 2">
    <name type="scientific">Chiloscyllium punctatum</name>
    <name type="common">Brownbanded bambooshark</name>
    <name type="synonym">Hemiscyllium punctatum</name>
    <dbReference type="NCBI Taxonomy" id="137246"/>
    <lineage>
        <taxon>Eukaryota</taxon>
        <taxon>Metazoa</taxon>
        <taxon>Chordata</taxon>
        <taxon>Craniata</taxon>
        <taxon>Vertebrata</taxon>
        <taxon>Chondrichthyes</taxon>
        <taxon>Elasmobranchii</taxon>
        <taxon>Galeomorphii</taxon>
        <taxon>Galeoidea</taxon>
        <taxon>Orectolobiformes</taxon>
        <taxon>Hemiscylliidae</taxon>
        <taxon>Chiloscyllium</taxon>
    </lineage>
</organism>
<comment type="caution">
    <text evidence="1">The sequence shown here is derived from an EMBL/GenBank/DDBJ whole genome shotgun (WGS) entry which is preliminary data.</text>
</comment>
<reference evidence="1 2" key="1">
    <citation type="journal article" date="2018" name="Nat. Ecol. Evol.">
        <title>Shark genomes provide insights into elasmobranch evolution and the origin of vertebrates.</title>
        <authorList>
            <person name="Hara Y"/>
            <person name="Yamaguchi K"/>
            <person name="Onimaru K"/>
            <person name="Kadota M"/>
            <person name="Koyanagi M"/>
            <person name="Keeley SD"/>
            <person name="Tatsumi K"/>
            <person name="Tanaka K"/>
            <person name="Motone F"/>
            <person name="Kageyama Y"/>
            <person name="Nozu R"/>
            <person name="Adachi N"/>
            <person name="Nishimura O"/>
            <person name="Nakagawa R"/>
            <person name="Tanegashima C"/>
            <person name="Kiyatake I"/>
            <person name="Matsumoto R"/>
            <person name="Murakumo K"/>
            <person name="Nishida K"/>
            <person name="Terakita A"/>
            <person name="Kuratani S"/>
            <person name="Sato K"/>
            <person name="Hyodo S Kuraku.S."/>
        </authorList>
    </citation>
    <scope>NUCLEOTIDE SEQUENCE [LARGE SCALE GENOMIC DNA]</scope>
</reference>
<feature type="non-terminal residue" evidence="1">
    <location>
        <position position="61"/>
    </location>
</feature>
<evidence type="ECO:0000313" key="2">
    <source>
        <dbReference type="Proteomes" id="UP000287033"/>
    </source>
</evidence>
<dbReference type="EMBL" id="BEZZ01180853">
    <property type="protein sequence ID" value="GCC46489.1"/>
    <property type="molecule type" value="Genomic_DNA"/>
</dbReference>
<sequence length="61" mass="6808">MRTAVRPVLLASMEDQALRLSEGARRSSRSGVRLRADGVELPPFVIHMQIVRIEQACAHQP</sequence>
<name>A0A401TV11_CHIPU</name>
<protein>
    <submittedName>
        <fullName evidence="1">Uncharacterized protein</fullName>
    </submittedName>
</protein>
<evidence type="ECO:0000313" key="1">
    <source>
        <dbReference type="EMBL" id="GCC46489.1"/>
    </source>
</evidence>
<proteinExistence type="predicted"/>